<keyword evidence="2" id="KW-1185">Reference proteome</keyword>
<sequence>MPSSALLSYKDGYQCLCVAHDSKILSESVRNPSFNFPMPPLGFEFLGAFAKKD</sequence>
<dbReference type="Proteomes" id="UP001202328">
    <property type="component" value="Unassembled WGS sequence"/>
</dbReference>
<evidence type="ECO:0000313" key="1">
    <source>
        <dbReference type="EMBL" id="KAI3921401.1"/>
    </source>
</evidence>
<protein>
    <submittedName>
        <fullName evidence="1">Uncharacterized protein</fullName>
    </submittedName>
</protein>
<proteinExistence type="predicted"/>
<dbReference type="AlphaFoldDB" id="A0AAD4SSF8"/>
<reference evidence="1" key="1">
    <citation type="submission" date="2022-04" db="EMBL/GenBank/DDBJ databases">
        <title>A functionally conserved STORR gene fusion in Papaver species that diverged 16.8 million years ago.</title>
        <authorList>
            <person name="Catania T."/>
        </authorList>
    </citation>
    <scope>NUCLEOTIDE SEQUENCE</scope>
    <source>
        <strain evidence="1">S-188037</strain>
    </source>
</reference>
<accession>A0AAD4SSF8</accession>
<comment type="caution">
    <text evidence="1">The sequence shown here is derived from an EMBL/GenBank/DDBJ whole genome shotgun (WGS) entry which is preliminary data.</text>
</comment>
<gene>
    <name evidence="1" type="ORF">MKW98_013335</name>
</gene>
<evidence type="ECO:0000313" key="2">
    <source>
        <dbReference type="Proteomes" id="UP001202328"/>
    </source>
</evidence>
<name>A0AAD4SSF8_9MAGN</name>
<dbReference type="EMBL" id="JAJJMB010008687">
    <property type="protein sequence ID" value="KAI3921401.1"/>
    <property type="molecule type" value="Genomic_DNA"/>
</dbReference>
<organism evidence="1 2">
    <name type="scientific">Papaver atlanticum</name>
    <dbReference type="NCBI Taxonomy" id="357466"/>
    <lineage>
        <taxon>Eukaryota</taxon>
        <taxon>Viridiplantae</taxon>
        <taxon>Streptophyta</taxon>
        <taxon>Embryophyta</taxon>
        <taxon>Tracheophyta</taxon>
        <taxon>Spermatophyta</taxon>
        <taxon>Magnoliopsida</taxon>
        <taxon>Ranunculales</taxon>
        <taxon>Papaveraceae</taxon>
        <taxon>Papaveroideae</taxon>
        <taxon>Papaver</taxon>
    </lineage>
</organism>